<name>A0ABC8RRA6_9AQUA</name>
<protein>
    <submittedName>
        <fullName evidence="2">Uncharacterized protein</fullName>
    </submittedName>
</protein>
<evidence type="ECO:0000313" key="3">
    <source>
        <dbReference type="Proteomes" id="UP001642360"/>
    </source>
</evidence>
<accession>A0ABC8RRA6</accession>
<feature type="non-terminal residue" evidence="2">
    <location>
        <position position="1"/>
    </location>
</feature>
<feature type="compositionally biased region" description="Pro residues" evidence="1">
    <location>
        <begin position="64"/>
        <end position="74"/>
    </location>
</feature>
<organism evidence="2 3">
    <name type="scientific">Ilex paraguariensis</name>
    <name type="common">yerba mate</name>
    <dbReference type="NCBI Taxonomy" id="185542"/>
    <lineage>
        <taxon>Eukaryota</taxon>
        <taxon>Viridiplantae</taxon>
        <taxon>Streptophyta</taxon>
        <taxon>Embryophyta</taxon>
        <taxon>Tracheophyta</taxon>
        <taxon>Spermatophyta</taxon>
        <taxon>Magnoliopsida</taxon>
        <taxon>eudicotyledons</taxon>
        <taxon>Gunneridae</taxon>
        <taxon>Pentapetalae</taxon>
        <taxon>asterids</taxon>
        <taxon>campanulids</taxon>
        <taxon>Aquifoliales</taxon>
        <taxon>Aquifoliaceae</taxon>
        <taxon>Ilex</taxon>
    </lineage>
</organism>
<comment type="caution">
    <text evidence="2">The sequence shown here is derived from an EMBL/GenBank/DDBJ whole genome shotgun (WGS) entry which is preliminary data.</text>
</comment>
<gene>
    <name evidence="2" type="ORF">ILEXP_LOCUS15353</name>
</gene>
<evidence type="ECO:0000313" key="2">
    <source>
        <dbReference type="EMBL" id="CAK9147454.1"/>
    </source>
</evidence>
<dbReference type="EMBL" id="CAUOFW020001681">
    <property type="protein sequence ID" value="CAK9147454.1"/>
    <property type="molecule type" value="Genomic_DNA"/>
</dbReference>
<evidence type="ECO:0000256" key="1">
    <source>
        <dbReference type="SAM" id="MobiDB-lite"/>
    </source>
</evidence>
<reference evidence="2 3" key="1">
    <citation type="submission" date="2024-02" db="EMBL/GenBank/DDBJ databases">
        <authorList>
            <person name="Vignale AGUSTIN F."/>
            <person name="Sosa J E."/>
            <person name="Modenutti C."/>
        </authorList>
    </citation>
    <scope>NUCLEOTIDE SEQUENCE [LARGE SCALE GENOMIC DNA]</scope>
</reference>
<dbReference type="AlphaFoldDB" id="A0ABC8RRA6"/>
<proteinExistence type="predicted"/>
<keyword evidence="3" id="KW-1185">Reference proteome</keyword>
<feature type="compositionally biased region" description="Low complexity" evidence="1">
    <location>
        <begin position="75"/>
        <end position="89"/>
    </location>
</feature>
<dbReference type="Proteomes" id="UP001642360">
    <property type="component" value="Unassembled WGS sequence"/>
</dbReference>
<feature type="region of interest" description="Disordered" evidence="1">
    <location>
        <begin position="58"/>
        <end position="89"/>
    </location>
</feature>
<sequence length="89" mass="9408">IRDILLLHSLRSATLSEVPLLVALSSSNQSAILSQIAPTSSSSSSSSFNHSATVFPCLRSISHPAPPPPPPPRTTQPRSSPTRPVPQDM</sequence>